<reference evidence="3 4" key="1">
    <citation type="submission" date="2015-06" db="EMBL/GenBank/DDBJ databases">
        <title>Cloning and characterization of the uncialamcin biosynthetic gene cluster.</title>
        <authorList>
            <person name="Yan X."/>
            <person name="Huang T."/>
            <person name="Ge H."/>
            <person name="Shen B."/>
        </authorList>
    </citation>
    <scope>NUCLEOTIDE SEQUENCE [LARGE SCALE GENOMIC DNA]</scope>
    <source>
        <strain evidence="3 4">DCA2648</strain>
    </source>
</reference>
<dbReference type="EMBL" id="LFBV01000007">
    <property type="protein sequence ID" value="OKH92158.1"/>
    <property type="molecule type" value="Genomic_DNA"/>
</dbReference>
<dbReference type="Pfam" id="PF01243">
    <property type="entry name" value="PNPOx_N"/>
    <property type="match status" value="1"/>
</dbReference>
<accession>A0A1Q4V2U1</accession>
<dbReference type="GO" id="GO:0016627">
    <property type="term" value="F:oxidoreductase activity, acting on the CH-CH group of donors"/>
    <property type="evidence" value="ECO:0007669"/>
    <property type="project" value="TreeGrafter"/>
</dbReference>
<dbReference type="Proteomes" id="UP000186455">
    <property type="component" value="Unassembled WGS sequence"/>
</dbReference>
<dbReference type="GeneID" id="96790023"/>
<dbReference type="RefSeq" id="WP_073792474.1">
    <property type="nucleotide sequence ID" value="NZ_CP109290.1"/>
</dbReference>
<protein>
    <submittedName>
        <fullName evidence="3">Pyridoxamine 5-phosphate oxidase</fullName>
    </submittedName>
</protein>
<dbReference type="STRING" id="1048205.AB852_24720"/>
<name>A0A1Q4V2U1_9ACTN</name>
<dbReference type="Gene3D" id="2.30.110.10">
    <property type="entry name" value="Electron Transport, Fmn-binding Protein, Chain A"/>
    <property type="match status" value="1"/>
</dbReference>
<evidence type="ECO:0000256" key="1">
    <source>
        <dbReference type="ARBA" id="ARBA00023002"/>
    </source>
</evidence>
<dbReference type="NCBIfam" id="TIGR03618">
    <property type="entry name" value="Rv1155_F420"/>
    <property type="match status" value="1"/>
</dbReference>
<evidence type="ECO:0000259" key="2">
    <source>
        <dbReference type="Pfam" id="PF01243"/>
    </source>
</evidence>
<dbReference type="GO" id="GO:0005829">
    <property type="term" value="C:cytosol"/>
    <property type="evidence" value="ECO:0007669"/>
    <property type="project" value="TreeGrafter"/>
</dbReference>
<dbReference type="AlphaFoldDB" id="A0A1Q4V2U1"/>
<dbReference type="GO" id="GO:0070967">
    <property type="term" value="F:coenzyme F420 binding"/>
    <property type="evidence" value="ECO:0007669"/>
    <property type="project" value="TreeGrafter"/>
</dbReference>
<keyword evidence="1" id="KW-0560">Oxidoreductase</keyword>
<dbReference type="InterPro" id="IPR011576">
    <property type="entry name" value="Pyridox_Oxase_N"/>
</dbReference>
<comment type="caution">
    <text evidence="3">The sequence shown here is derived from an EMBL/GenBank/DDBJ whole genome shotgun (WGS) entry which is preliminary data.</text>
</comment>
<sequence>MAQKMTDEQWRAFVSQGTRTAKLSTVRADGSPHIAPIWFVLDGDELVFNTGKETVKGRNLARDQRLALCVDDDRPPFAFVLLQGRAELSEDLDEVRTWAGRIGARYMGEERAEEFATRNGVPGELVVRVHVDKVVAYDAVAE</sequence>
<dbReference type="PANTHER" id="PTHR35176">
    <property type="entry name" value="HEME OXYGENASE HI_0854-RELATED"/>
    <property type="match status" value="1"/>
</dbReference>
<dbReference type="InterPro" id="IPR019920">
    <property type="entry name" value="F420-binding_dom_put"/>
</dbReference>
<organism evidence="3 4">
    <name type="scientific">Streptomyces uncialis</name>
    <dbReference type="NCBI Taxonomy" id="1048205"/>
    <lineage>
        <taxon>Bacteria</taxon>
        <taxon>Bacillati</taxon>
        <taxon>Actinomycetota</taxon>
        <taxon>Actinomycetes</taxon>
        <taxon>Kitasatosporales</taxon>
        <taxon>Streptomycetaceae</taxon>
        <taxon>Streptomyces</taxon>
    </lineage>
</organism>
<feature type="domain" description="Pyridoxamine 5'-phosphate oxidase N-terminal" evidence="2">
    <location>
        <begin position="7"/>
        <end position="134"/>
    </location>
</feature>
<dbReference type="PANTHER" id="PTHR35176:SF1">
    <property type="entry name" value="F420H(2)-DEPENDENT BILIVERDIN REDUCTASE"/>
    <property type="match status" value="1"/>
</dbReference>
<keyword evidence="4" id="KW-1185">Reference proteome</keyword>
<evidence type="ECO:0000313" key="3">
    <source>
        <dbReference type="EMBL" id="OKH92158.1"/>
    </source>
</evidence>
<dbReference type="InterPro" id="IPR012349">
    <property type="entry name" value="Split_barrel_FMN-bd"/>
</dbReference>
<dbReference type="InterPro" id="IPR052019">
    <property type="entry name" value="F420H2_bilvrd_red/Heme_oxyg"/>
</dbReference>
<gene>
    <name evidence="3" type="ORF">AB852_24720</name>
</gene>
<proteinExistence type="predicted"/>
<dbReference type="SUPFAM" id="SSF50475">
    <property type="entry name" value="FMN-binding split barrel"/>
    <property type="match status" value="1"/>
</dbReference>
<evidence type="ECO:0000313" key="4">
    <source>
        <dbReference type="Proteomes" id="UP000186455"/>
    </source>
</evidence>